<reference evidence="2 3" key="1">
    <citation type="submission" date="2016-10" db="EMBL/GenBank/DDBJ databases">
        <authorList>
            <person name="de Groot N.N."/>
        </authorList>
    </citation>
    <scope>NUCLEOTIDE SEQUENCE [LARGE SCALE GENOMIC DNA]</scope>
    <source>
        <strain evidence="2 3">DSM 44215</strain>
    </source>
</reference>
<dbReference type="InterPro" id="IPR005501">
    <property type="entry name" value="LamB/YcsF/PxpA-like"/>
</dbReference>
<accession>A0A1H2K1K7</accession>
<comment type="catalytic activity">
    <reaction evidence="1">
        <text>5-oxo-L-proline + ATP + 2 H2O = L-glutamate + ADP + phosphate + H(+)</text>
        <dbReference type="Rhea" id="RHEA:10348"/>
        <dbReference type="ChEBI" id="CHEBI:15377"/>
        <dbReference type="ChEBI" id="CHEBI:15378"/>
        <dbReference type="ChEBI" id="CHEBI:29985"/>
        <dbReference type="ChEBI" id="CHEBI:30616"/>
        <dbReference type="ChEBI" id="CHEBI:43474"/>
        <dbReference type="ChEBI" id="CHEBI:58402"/>
        <dbReference type="ChEBI" id="CHEBI:456216"/>
        <dbReference type="EC" id="3.5.2.9"/>
    </reaction>
</comment>
<comment type="subunit">
    <text evidence="1">Forms a complex composed of PxpA, PxpB and PxpC.</text>
</comment>
<dbReference type="NCBIfam" id="NF003814">
    <property type="entry name" value="PRK05406.1-3"/>
    <property type="match status" value="1"/>
</dbReference>
<dbReference type="CDD" id="cd10787">
    <property type="entry name" value="LamB_YcsF_like"/>
    <property type="match status" value="1"/>
</dbReference>
<dbReference type="PANTHER" id="PTHR30292">
    <property type="entry name" value="UNCHARACTERIZED PROTEIN YBGL-RELATED"/>
    <property type="match status" value="1"/>
</dbReference>
<name>A0A1H2K1K7_9ACTN</name>
<protein>
    <recommendedName>
        <fullName evidence="1">5-oxoprolinase subunit A</fullName>
        <shortName evidence="1">5-OPase subunit A</shortName>
        <ecNumber evidence="1">3.5.2.9</ecNumber>
    </recommendedName>
    <alternativeName>
        <fullName evidence="1">5-oxoprolinase (ATP-hydrolyzing) subunit A</fullName>
    </alternativeName>
</protein>
<dbReference type="Gene3D" id="3.20.20.370">
    <property type="entry name" value="Glycoside hydrolase/deacetylase"/>
    <property type="match status" value="1"/>
</dbReference>
<evidence type="ECO:0000256" key="1">
    <source>
        <dbReference type="HAMAP-Rule" id="MF_00691"/>
    </source>
</evidence>
<dbReference type="EMBL" id="FNLM01000034">
    <property type="protein sequence ID" value="SDU62570.1"/>
    <property type="molecule type" value="Genomic_DNA"/>
</dbReference>
<dbReference type="PANTHER" id="PTHR30292:SF0">
    <property type="entry name" value="5-OXOPROLINASE SUBUNIT A"/>
    <property type="match status" value="1"/>
</dbReference>
<sequence>MWPMTADRASVDPAPIRIDLNADLGEGVGDDEAMLTIVTSANIACGFHAGTPADLLATCRAAVSAGVRIGAQVSYPDRAGFGRRFMEMSTPDLIADLVYQIGALDALARSVGGTVTYVKPHGALYNTVVHHDQQADAVVAAIRDVNPGLAVMGLPNSVVLARAERAGLPIITEAFADRAYTPAGTLVPRTEQGAVLSDSTEIARRVVEMTTTGRLTAIDGTVVGVAADSICLHGDTPGAVCHARAVREALARAGIEVARSRW</sequence>
<dbReference type="InterPro" id="IPR011330">
    <property type="entry name" value="Glyco_hydro/deAcase_b/a-brl"/>
</dbReference>
<dbReference type="SUPFAM" id="SSF88713">
    <property type="entry name" value="Glycoside hydrolase/deacetylase"/>
    <property type="match status" value="1"/>
</dbReference>
<evidence type="ECO:0000313" key="3">
    <source>
        <dbReference type="Proteomes" id="UP000183180"/>
    </source>
</evidence>
<dbReference type="NCBIfam" id="NF003816">
    <property type="entry name" value="PRK05406.1-5"/>
    <property type="match status" value="1"/>
</dbReference>
<evidence type="ECO:0000313" key="2">
    <source>
        <dbReference type="EMBL" id="SDU62570.1"/>
    </source>
</evidence>
<keyword evidence="1" id="KW-0067">ATP-binding</keyword>
<dbReference type="GO" id="GO:0005524">
    <property type="term" value="F:ATP binding"/>
    <property type="evidence" value="ECO:0007669"/>
    <property type="project" value="UniProtKB-UniRule"/>
</dbReference>
<dbReference type="HAMAP" id="MF_00691">
    <property type="entry name" value="PxpA"/>
    <property type="match status" value="1"/>
</dbReference>
<dbReference type="GO" id="GO:0017168">
    <property type="term" value="F:5-oxoprolinase (ATP-hydrolyzing) activity"/>
    <property type="evidence" value="ECO:0007669"/>
    <property type="project" value="UniProtKB-UniRule"/>
</dbReference>
<dbReference type="STRING" id="158898.SAMN04488548_1342752"/>
<keyword evidence="1" id="KW-0378">Hydrolase</keyword>
<dbReference type="AlphaFoldDB" id="A0A1H2K1K7"/>
<comment type="similarity">
    <text evidence="1">Belongs to the LamB/PxpA family.</text>
</comment>
<dbReference type="Pfam" id="PF03746">
    <property type="entry name" value="LamB_YcsF"/>
    <property type="match status" value="1"/>
</dbReference>
<dbReference type="GO" id="GO:0005975">
    <property type="term" value="P:carbohydrate metabolic process"/>
    <property type="evidence" value="ECO:0007669"/>
    <property type="project" value="InterPro"/>
</dbReference>
<dbReference type="Proteomes" id="UP000183180">
    <property type="component" value="Unassembled WGS sequence"/>
</dbReference>
<dbReference type="EC" id="3.5.2.9" evidence="1"/>
<gene>
    <name evidence="1" type="primary">pxpA</name>
    <name evidence="2" type="ORF">SAMN04488548_1342752</name>
</gene>
<keyword evidence="1" id="KW-0547">Nucleotide-binding</keyword>
<organism evidence="2 3">
    <name type="scientific">Gordonia westfalica</name>
    <dbReference type="NCBI Taxonomy" id="158898"/>
    <lineage>
        <taxon>Bacteria</taxon>
        <taxon>Bacillati</taxon>
        <taxon>Actinomycetota</taxon>
        <taxon>Actinomycetes</taxon>
        <taxon>Mycobacteriales</taxon>
        <taxon>Gordoniaceae</taxon>
        <taxon>Gordonia</taxon>
    </lineage>
</organism>
<comment type="function">
    <text evidence="1">Catalyzes the cleavage of 5-oxoproline to form L-glutamate coupled to the hydrolysis of ATP to ADP and inorganic phosphate.</text>
</comment>
<proteinExistence type="inferred from homology"/>